<protein>
    <recommendedName>
        <fullName evidence="5">Kringle domain-containing protein</fullName>
    </recommendedName>
</protein>
<evidence type="ECO:0000259" key="5">
    <source>
        <dbReference type="PROSITE" id="PS50070"/>
    </source>
</evidence>
<evidence type="ECO:0000256" key="4">
    <source>
        <dbReference type="SAM" id="Phobius"/>
    </source>
</evidence>
<reference evidence="6 7" key="1">
    <citation type="journal article" date="2014" name="Nat. Genet.">
        <title>Whole-genome sequence of a flatfish provides insights into ZW sex chromosome evolution and adaptation to a benthic lifestyle.</title>
        <authorList>
            <person name="Chen S."/>
            <person name="Zhang G."/>
            <person name="Shao C."/>
            <person name="Huang Q."/>
            <person name="Liu G."/>
            <person name="Zhang P."/>
            <person name="Song W."/>
            <person name="An N."/>
            <person name="Chalopin D."/>
            <person name="Volff J.N."/>
            <person name="Hong Y."/>
            <person name="Li Q."/>
            <person name="Sha Z."/>
            <person name="Zhou H."/>
            <person name="Xie M."/>
            <person name="Yu Q."/>
            <person name="Liu Y."/>
            <person name="Xiang H."/>
            <person name="Wang N."/>
            <person name="Wu K."/>
            <person name="Yang C."/>
            <person name="Zhou Q."/>
            <person name="Liao X."/>
            <person name="Yang L."/>
            <person name="Hu Q."/>
            <person name="Zhang J."/>
            <person name="Meng L."/>
            <person name="Jin L."/>
            <person name="Tian Y."/>
            <person name="Lian J."/>
            <person name="Yang J."/>
            <person name="Miao G."/>
            <person name="Liu S."/>
            <person name="Liang Z."/>
            <person name="Yan F."/>
            <person name="Li Y."/>
            <person name="Sun B."/>
            <person name="Zhang H."/>
            <person name="Zhang J."/>
            <person name="Zhu Y."/>
            <person name="Du M."/>
            <person name="Zhao Y."/>
            <person name="Schartl M."/>
            <person name="Tang Q."/>
            <person name="Wang J."/>
        </authorList>
    </citation>
    <scope>NUCLEOTIDE SEQUENCE</scope>
</reference>
<accession>A0A3P8WFX0</accession>
<feature type="transmembrane region" description="Helical" evidence="4">
    <location>
        <begin position="158"/>
        <end position="181"/>
    </location>
</feature>
<dbReference type="PRINTS" id="PR00018">
    <property type="entry name" value="KRINGLE"/>
</dbReference>
<dbReference type="GeneTree" id="ENSGT00390000017774"/>
<keyword evidence="2" id="KW-1015">Disulfide bond</keyword>
<keyword evidence="7" id="KW-1185">Reference proteome</keyword>
<name>A0A3P8WFX0_CYNSE</name>
<reference evidence="6" key="3">
    <citation type="submission" date="2025-09" db="UniProtKB">
        <authorList>
            <consortium name="Ensembl"/>
        </authorList>
    </citation>
    <scope>IDENTIFICATION</scope>
</reference>
<evidence type="ECO:0000313" key="7">
    <source>
        <dbReference type="Proteomes" id="UP000265120"/>
    </source>
</evidence>
<dbReference type="InterPro" id="IPR038178">
    <property type="entry name" value="Kringle_sf"/>
</dbReference>
<keyword evidence="4" id="KW-0472">Membrane</keyword>
<evidence type="ECO:0000256" key="3">
    <source>
        <dbReference type="PROSITE-ProRule" id="PRU00121"/>
    </source>
</evidence>
<keyword evidence="1 3" id="KW-0420">Kringle</keyword>
<dbReference type="FunCoup" id="A0A3P8WFX0">
    <property type="interactions" value="723"/>
</dbReference>
<dbReference type="InterPro" id="IPR013806">
    <property type="entry name" value="Kringle-like"/>
</dbReference>
<evidence type="ECO:0000313" key="6">
    <source>
        <dbReference type="Ensembl" id="ENSCSEP00000025614.1"/>
    </source>
</evidence>
<evidence type="ECO:0000256" key="2">
    <source>
        <dbReference type="ARBA" id="ARBA00023157"/>
    </source>
</evidence>
<keyword evidence="4" id="KW-1133">Transmembrane helix</keyword>
<dbReference type="InterPro" id="IPR000001">
    <property type="entry name" value="Kringle"/>
</dbReference>
<reference evidence="6" key="2">
    <citation type="submission" date="2025-08" db="UniProtKB">
        <authorList>
            <consortium name="Ensembl"/>
        </authorList>
    </citation>
    <scope>IDENTIFICATION</scope>
</reference>
<feature type="domain" description="Kringle" evidence="5">
    <location>
        <begin position="20"/>
        <end position="97"/>
    </location>
</feature>
<dbReference type="AlphaFoldDB" id="A0A3P8WFX0"/>
<dbReference type="Gene3D" id="2.40.20.10">
    <property type="entry name" value="Plasminogen Kringle 4"/>
    <property type="match status" value="1"/>
</dbReference>
<comment type="caution">
    <text evidence="3">Lacks conserved residue(s) required for the propagation of feature annotation.</text>
</comment>
<dbReference type="InParanoid" id="A0A3P8WFX0"/>
<dbReference type="Proteomes" id="UP000265120">
    <property type="component" value="Chromosome W"/>
</dbReference>
<proteinExistence type="predicted"/>
<organism evidence="6 7">
    <name type="scientific">Cynoglossus semilaevis</name>
    <name type="common">Tongue sole</name>
    <dbReference type="NCBI Taxonomy" id="244447"/>
    <lineage>
        <taxon>Eukaryota</taxon>
        <taxon>Metazoa</taxon>
        <taxon>Chordata</taxon>
        <taxon>Craniata</taxon>
        <taxon>Vertebrata</taxon>
        <taxon>Euteleostomi</taxon>
        <taxon>Actinopterygii</taxon>
        <taxon>Neopterygii</taxon>
        <taxon>Teleostei</taxon>
        <taxon>Neoteleostei</taxon>
        <taxon>Acanthomorphata</taxon>
        <taxon>Carangaria</taxon>
        <taxon>Pleuronectiformes</taxon>
        <taxon>Pleuronectoidei</taxon>
        <taxon>Cynoglossidae</taxon>
        <taxon>Cynoglossinae</taxon>
        <taxon>Cynoglossus</taxon>
    </lineage>
</organism>
<dbReference type="Ensembl" id="ENSCSET00000025950.1">
    <property type="protein sequence ID" value="ENSCSEP00000025614.1"/>
    <property type="gene ID" value="ENSCSEG00000016347.1"/>
</dbReference>
<evidence type="ECO:0000256" key="1">
    <source>
        <dbReference type="ARBA" id="ARBA00022572"/>
    </source>
</evidence>
<dbReference type="SUPFAM" id="SSF57440">
    <property type="entry name" value="Kringle-like"/>
    <property type="match status" value="1"/>
</dbReference>
<sequence>LFFFALLSPPSPCVAPLILDCIISRGVEYKGEKQNSSLGLTCLSLVWMNLTGLMVKNSYSVMFFTPVPPVGVGDHNYCRNPDSSRRPWFWFSFRHPSAVPAEAEALNPSVAGPLTESFQPAQLGGSQGEVAALRPVVGISQRVQTGSKKKKDLGTLGYVFGILIMAVIIILGVGITLGYFYKRGRDLRKQHDQRVHEREMQRITLPLSAFSNSTCELVDENTIMIIAEQDTTPAQKVLCHWCGTPGFTSWASSNPG</sequence>
<dbReference type="SMART" id="SM00130">
    <property type="entry name" value="KR"/>
    <property type="match status" value="1"/>
</dbReference>
<keyword evidence="4" id="KW-0812">Transmembrane</keyword>
<dbReference type="PROSITE" id="PS50070">
    <property type="entry name" value="KRINGLE_2"/>
    <property type="match status" value="1"/>
</dbReference>